<organism evidence="3 4">
    <name type="scientific">Fulvimarina uroteuthidis</name>
    <dbReference type="NCBI Taxonomy" id="3098149"/>
    <lineage>
        <taxon>Bacteria</taxon>
        <taxon>Pseudomonadati</taxon>
        <taxon>Pseudomonadota</taxon>
        <taxon>Alphaproteobacteria</taxon>
        <taxon>Hyphomicrobiales</taxon>
        <taxon>Aurantimonadaceae</taxon>
        <taxon>Fulvimarina</taxon>
    </lineage>
</organism>
<dbReference type="EMBL" id="JAXLPB010000002">
    <property type="protein sequence ID" value="MDY8109018.1"/>
    <property type="molecule type" value="Genomic_DNA"/>
</dbReference>
<keyword evidence="4" id="KW-1185">Reference proteome</keyword>
<proteinExistence type="predicted"/>
<feature type="compositionally biased region" description="Low complexity" evidence="1">
    <location>
        <begin position="164"/>
        <end position="180"/>
    </location>
</feature>
<name>A0ABU5I0W4_9HYPH</name>
<feature type="signal peptide" evidence="2">
    <location>
        <begin position="1"/>
        <end position="25"/>
    </location>
</feature>
<keyword evidence="2" id="KW-0732">Signal</keyword>
<gene>
    <name evidence="3" type="ORF">U0C82_07660</name>
</gene>
<feature type="compositionally biased region" description="Low complexity" evidence="1">
    <location>
        <begin position="145"/>
        <end position="154"/>
    </location>
</feature>
<sequence>MRIQKLSLLAPLALAGCLAAFPAVAQVGGGVGGGSSLGNPAGGGSTTGGVGTGSSTGSFGTGSSGIGGTDGGLDSTTAPGADLGGADSGLGSTTAPGADLGGPDGAGSSISPGTGASSPNDTNTLRATEGSSSIGEINAGAFARSGNAGTSGATSLGGEGGGMATSSSGSGYSYTPGAGSNADYRIPTPPVGIDLDAIRSGLRNAPGATPKPNGD</sequence>
<comment type="caution">
    <text evidence="3">The sequence shown here is derived from an EMBL/GenBank/DDBJ whole genome shotgun (WGS) entry which is preliminary data.</text>
</comment>
<feature type="chain" id="PRO_5046866112" evidence="2">
    <location>
        <begin position="26"/>
        <end position="215"/>
    </location>
</feature>
<dbReference type="PROSITE" id="PS51257">
    <property type="entry name" value="PROKAR_LIPOPROTEIN"/>
    <property type="match status" value="1"/>
</dbReference>
<protein>
    <submittedName>
        <fullName evidence="3">Uncharacterized protein</fullName>
    </submittedName>
</protein>
<evidence type="ECO:0000256" key="1">
    <source>
        <dbReference type="SAM" id="MobiDB-lite"/>
    </source>
</evidence>
<dbReference type="RefSeq" id="WP_322186481.1">
    <property type="nucleotide sequence ID" value="NZ_JAXLPB010000002.1"/>
</dbReference>
<feature type="compositionally biased region" description="Low complexity" evidence="1">
    <location>
        <begin position="89"/>
        <end position="98"/>
    </location>
</feature>
<feature type="region of interest" description="Disordered" evidence="1">
    <location>
        <begin position="42"/>
        <end position="130"/>
    </location>
</feature>
<evidence type="ECO:0000256" key="2">
    <source>
        <dbReference type="SAM" id="SignalP"/>
    </source>
</evidence>
<evidence type="ECO:0000313" key="3">
    <source>
        <dbReference type="EMBL" id="MDY8109018.1"/>
    </source>
</evidence>
<feature type="region of interest" description="Disordered" evidence="1">
    <location>
        <begin position="142"/>
        <end position="215"/>
    </location>
</feature>
<feature type="compositionally biased region" description="Low complexity" evidence="1">
    <location>
        <begin position="72"/>
        <end position="81"/>
    </location>
</feature>
<accession>A0ABU5I0W4</accession>
<feature type="compositionally biased region" description="Polar residues" evidence="1">
    <location>
        <begin position="108"/>
        <end position="130"/>
    </location>
</feature>
<dbReference type="Proteomes" id="UP001294412">
    <property type="component" value="Unassembled WGS sequence"/>
</dbReference>
<evidence type="ECO:0000313" key="4">
    <source>
        <dbReference type="Proteomes" id="UP001294412"/>
    </source>
</evidence>
<reference evidence="3 4" key="1">
    <citation type="submission" date="2023-12" db="EMBL/GenBank/DDBJ databases">
        <title>Description of Novel Strain Fulvimarina sp. 2208YS6-2-32 isolated from Uroteuthis (Photololigo) edulis.</title>
        <authorList>
            <person name="Park J.-S."/>
        </authorList>
    </citation>
    <scope>NUCLEOTIDE SEQUENCE [LARGE SCALE GENOMIC DNA]</scope>
    <source>
        <strain evidence="3 4">2208YS6-2-32</strain>
    </source>
</reference>
<feature type="compositionally biased region" description="Gly residues" evidence="1">
    <location>
        <begin position="42"/>
        <end position="71"/>
    </location>
</feature>